<feature type="transmembrane region" description="Helical" evidence="1">
    <location>
        <begin position="323"/>
        <end position="342"/>
    </location>
</feature>
<evidence type="ECO:0000313" key="3">
    <source>
        <dbReference type="EMBL" id="CAE7437321.1"/>
    </source>
</evidence>
<reference evidence="3" key="1">
    <citation type="submission" date="2021-02" db="EMBL/GenBank/DDBJ databases">
        <authorList>
            <person name="Dougan E. K."/>
            <person name="Rhodes N."/>
            <person name="Thang M."/>
            <person name="Chan C."/>
        </authorList>
    </citation>
    <scope>NUCLEOTIDE SEQUENCE</scope>
</reference>
<keyword evidence="1" id="KW-0472">Membrane</keyword>
<dbReference type="PANTHER" id="PTHR13018:SF5">
    <property type="entry name" value="RE44586P"/>
    <property type="match status" value="1"/>
</dbReference>
<feature type="transmembrane region" description="Helical" evidence="1">
    <location>
        <begin position="96"/>
        <end position="114"/>
    </location>
</feature>
<feature type="transmembrane region" description="Helical" evidence="1">
    <location>
        <begin position="26"/>
        <end position="49"/>
    </location>
</feature>
<dbReference type="GO" id="GO:0005227">
    <property type="term" value="F:calcium-activated cation channel activity"/>
    <property type="evidence" value="ECO:0007669"/>
    <property type="project" value="InterPro"/>
</dbReference>
<feature type="transmembrane region" description="Helical" evidence="1">
    <location>
        <begin position="527"/>
        <end position="556"/>
    </location>
</feature>
<dbReference type="InterPro" id="IPR045122">
    <property type="entry name" value="Csc1-like"/>
</dbReference>
<dbReference type="Proteomes" id="UP000604046">
    <property type="component" value="Unassembled WGS sequence"/>
</dbReference>
<evidence type="ECO:0000259" key="2">
    <source>
        <dbReference type="Pfam" id="PF04547"/>
    </source>
</evidence>
<comment type="caution">
    <text evidence="3">The sequence shown here is derived from an EMBL/GenBank/DDBJ whole genome shotgun (WGS) entry which is preliminary data.</text>
</comment>
<accession>A0A812REI9</accession>
<sequence>MCTPTYRLSEIGGTGTELYFRTLMNLGFIFAYMAAATGPLVAFCMLGNFGPDTGQFLLKTTIGNLGEFVEADIIDPWNRVVRLGCEGTEIHNLTGVFGWLDFAAVVIFLLYCIWARFIQIPRTATQDELEQVTPRDFSVMIDCLPYKIEDQKNYESLLEQHLVSRIQYARSRRHASADLPDPKVCELTLVRDYNGRLHELKDRADLVLRTEIAEKYSEKTGKQGRVDKLKSRLEKLNFKVGTKLDAEEDLPVVRAYAILQCTDDVANLLFDYRFARYKLFKLCQFRARRFQGSAIRITHAPQPTDIIWENQDIPWYSRLWRQAFVLLLFVIILSISLCLIYVTTVAGKATAKSQVSYLGVPECDPAGDQVDLQGNTQYKCLLTTAANWTQQYAVGEGGDILSCWCTAQGYEALLGDPGLLEACTPWLWELATSVGIAFASSTIVMVINVVLQLVLVYLAEFERPLSHTSLNSSMMKKAFWAQTLNTGFVLFFVNYFAPEALQTAVLIIPGVGNLLFRGPFAEITRGWYAIVGVTIVMNMLLNCFVPSCVTVAKMVVNVFMRCFCRRGVAHQAELLQLYTHPEFDIKQKYAQLLTTVFVTLMYGAGLPLLYFLAAVFMFCQYWADKYCLLWGSQRPPHYDTLMAKEAIESMLYAVPFHCVLAVLMYGQTCVFPSNPLGGSLGDLVDQGSGYTPGILQQFLPQVTRQSTWMFFCLFVILVALWVLWLVFWIIGGTAGTAWDLLVAVCCPRWKRKQPSKDEILAALKKGERTLNGYSIDVASTMTWDEAFFHIENTFPPASYRPALVPSIPPLTPNIASTTSVCISWSMLPSCSPGAPKHQHKS</sequence>
<dbReference type="Pfam" id="PF04547">
    <property type="entry name" value="Anoctamin"/>
    <property type="match status" value="1"/>
</dbReference>
<feature type="domain" description="Anoctamin transmembrane" evidence="2">
    <location>
        <begin position="288"/>
        <end position="726"/>
    </location>
</feature>
<protein>
    <submittedName>
        <fullName evidence="3">PanB protein</fullName>
    </submittedName>
</protein>
<keyword evidence="1" id="KW-0812">Transmembrane</keyword>
<feature type="transmembrane region" description="Helical" evidence="1">
    <location>
        <begin position="479"/>
        <end position="497"/>
    </location>
</feature>
<evidence type="ECO:0000256" key="1">
    <source>
        <dbReference type="SAM" id="Phobius"/>
    </source>
</evidence>
<evidence type="ECO:0000313" key="4">
    <source>
        <dbReference type="Proteomes" id="UP000604046"/>
    </source>
</evidence>
<keyword evidence="4" id="KW-1185">Reference proteome</keyword>
<feature type="transmembrane region" description="Helical" evidence="1">
    <location>
        <begin position="596"/>
        <end position="623"/>
    </location>
</feature>
<feature type="transmembrane region" description="Helical" evidence="1">
    <location>
        <begin position="708"/>
        <end position="730"/>
    </location>
</feature>
<keyword evidence="1" id="KW-1133">Transmembrane helix</keyword>
<dbReference type="EMBL" id="CAJNDS010002334">
    <property type="protein sequence ID" value="CAE7437321.1"/>
    <property type="molecule type" value="Genomic_DNA"/>
</dbReference>
<feature type="transmembrane region" description="Helical" evidence="1">
    <location>
        <begin position="434"/>
        <end position="458"/>
    </location>
</feature>
<dbReference type="GO" id="GO:0005886">
    <property type="term" value="C:plasma membrane"/>
    <property type="evidence" value="ECO:0007669"/>
    <property type="project" value="TreeGrafter"/>
</dbReference>
<name>A0A812REI9_9DINO</name>
<proteinExistence type="predicted"/>
<dbReference type="InterPro" id="IPR049452">
    <property type="entry name" value="Anoctamin_TM"/>
</dbReference>
<gene>
    <name evidence="3" type="primary">panB</name>
    <name evidence="3" type="ORF">SNAT2548_LOCUS23764</name>
</gene>
<dbReference type="PANTHER" id="PTHR13018">
    <property type="entry name" value="PROBABLE MEMBRANE PROTEIN DUF221-RELATED"/>
    <property type="match status" value="1"/>
</dbReference>
<dbReference type="AlphaFoldDB" id="A0A812REI9"/>
<organism evidence="3 4">
    <name type="scientific">Symbiodinium natans</name>
    <dbReference type="NCBI Taxonomy" id="878477"/>
    <lineage>
        <taxon>Eukaryota</taxon>
        <taxon>Sar</taxon>
        <taxon>Alveolata</taxon>
        <taxon>Dinophyceae</taxon>
        <taxon>Suessiales</taxon>
        <taxon>Symbiodiniaceae</taxon>
        <taxon>Symbiodinium</taxon>
    </lineage>
</organism>
<dbReference type="OrthoDB" id="297739at2759"/>